<keyword evidence="4" id="KW-1185">Reference proteome</keyword>
<accession>A0A3N4Q1Z3</accession>
<feature type="chain" id="PRO_5018239508" description="DUF6268 domain-containing protein" evidence="1">
    <location>
        <begin position="21"/>
        <end position="308"/>
    </location>
</feature>
<protein>
    <recommendedName>
        <fullName evidence="2">DUF6268 domain-containing protein</fullName>
    </recommendedName>
</protein>
<dbReference type="EMBL" id="RPDH01000003">
    <property type="protein sequence ID" value="RPE05794.1"/>
    <property type="molecule type" value="Genomic_DNA"/>
</dbReference>
<gene>
    <name evidence="3" type="ORF">EGT74_25865</name>
</gene>
<evidence type="ECO:0000256" key="1">
    <source>
        <dbReference type="SAM" id="SignalP"/>
    </source>
</evidence>
<proteinExistence type="predicted"/>
<dbReference type="AlphaFoldDB" id="A0A3N4Q1Z3"/>
<dbReference type="Pfam" id="PF19783">
    <property type="entry name" value="DUF6268"/>
    <property type="match status" value="1"/>
</dbReference>
<sequence>MKPAYCYLLLTCLIPVIASAQSGPSSLTGPGIAFQADYLPAAHYIRPEDSIKTASTTATRRYSFGAAFDLRKRVDTASGKFRSWGLGVEASYMQFSNKQYEKTILPDELFGAGIALRHYRSINRKWSVMGVLAAGVYTDLEAIDGNDIFLNGGVIFINQLNRRFSYGFGAVLSNTFGTPMVLPAVLVKWTPAGKFNVQVAIPEGISASYRVNGFLETGLGLRLNGNSYDVESRVSSKRLMGYREMTLGLENTFHLTKHVSFSLSGGYALLRSADYRHKRLSEMFSTQPEHRLAANWFASAGFRVNFKP</sequence>
<dbReference type="RefSeq" id="WP_123849447.1">
    <property type="nucleotide sequence ID" value="NZ_RPDH01000003.1"/>
</dbReference>
<feature type="domain" description="DUF6268" evidence="2">
    <location>
        <begin position="19"/>
        <end position="305"/>
    </location>
</feature>
<evidence type="ECO:0000313" key="3">
    <source>
        <dbReference type="EMBL" id="RPE05794.1"/>
    </source>
</evidence>
<dbReference type="Proteomes" id="UP000278351">
    <property type="component" value="Unassembled WGS sequence"/>
</dbReference>
<reference evidence="3 4" key="1">
    <citation type="submission" date="2018-11" db="EMBL/GenBank/DDBJ databases">
        <title>Chitinophaga lutea sp.nov., isolate from arsenic contaminated soil.</title>
        <authorList>
            <person name="Zong Y."/>
        </authorList>
    </citation>
    <scope>NUCLEOTIDE SEQUENCE [LARGE SCALE GENOMIC DNA]</scope>
    <source>
        <strain evidence="3 4">ZY74</strain>
    </source>
</reference>
<feature type="signal peptide" evidence="1">
    <location>
        <begin position="1"/>
        <end position="20"/>
    </location>
</feature>
<keyword evidence="1" id="KW-0732">Signal</keyword>
<evidence type="ECO:0000259" key="2">
    <source>
        <dbReference type="Pfam" id="PF19783"/>
    </source>
</evidence>
<name>A0A3N4Q1Z3_9BACT</name>
<dbReference type="InterPro" id="IPR046235">
    <property type="entry name" value="DUF6268"/>
</dbReference>
<comment type="caution">
    <text evidence="3">The sequence shown here is derived from an EMBL/GenBank/DDBJ whole genome shotgun (WGS) entry which is preliminary data.</text>
</comment>
<evidence type="ECO:0000313" key="4">
    <source>
        <dbReference type="Proteomes" id="UP000278351"/>
    </source>
</evidence>
<organism evidence="3 4">
    <name type="scientific">Chitinophaga lutea</name>
    <dbReference type="NCBI Taxonomy" id="2488634"/>
    <lineage>
        <taxon>Bacteria</taxon>
        <taxon>Pseudomonadati</taxon>
        <taxon>Bacteroidota</taxon>
        <taxon>Chitinophagia</taxon>
        <taxon>Chitinophagales</taxon>
        <taxon>Chitinophagaceae</taxon>
        <taxon>Chitinophaga</taxon>
    </lineage>
</organism>
<dbReference type="OrthoDB" id="665720at2"/>